<dbReference type="Pfam" id="PF06035">
    <property type="entry name" value="Peptidase_C93"/>
    <property type="match status" value="1"/>
</dbReference>
<reference evidence="2" key="1">
    <citation type="submission" date="2015-08" db="EMBL/GenBank/DDBJ databases">
        <authorList>
            <person name="Varghese N."/>
        </authorList>
    </citation>
    <scope>NUCLEOTIDE SEQUENCE [LARGE SCALE GENOMIC DNA]</scope>
    <source>
        <strain evidence="2">JCM 18476</strain>
    </source>
</reference>
<dbReference type="PANTHER" id="PTHR39327">
    <property type="match status" value="1"/>
</dbReference>
<name>A0A0K6IH25_9GAMM</name>
<dbReference type="AlphaFoldDB" id="A0A0K6IH25"/>
<sequence length="253" mass="28950">MRQPQSNWLILRKTLQLTDTTMPIKFPLLMLRRVLRWLSCGVALSLLLTAMGASSWLIADISQKYINLAKRIGTQYGPRAELRIMAWRRTIEESRGLTVGQQLQNVNNFFNMLQFVDDQVHWGKNDYWATPIEFLGSGGGDCEDFTIAKYFALRELGVPDSKLRLVYVKALRLNQHHMVLAYYHTPTSVPVLLDNLDKTIKPAIQRNDLLPIYSFNAENLWLAKEKGRGQLVGGSSRLSLWTDLNNRLTDLDG</sequence>
<dbReference type="PANTHER" id="PTHR39327:SF1">
    <property type="entry name" value="BLR5470 PROTEIN"/>
    <property type="match status" value="1"/>
</dbReference>
<evidence type="ECO:0000313" key="2">
    <source>
        <dbReference type="Proteomes" id="UP000182769"/>
    </source>
</evidence>
<keyword evidence="2" id="KW-1185">Reference proteome</keyword>
<dbReference type="EMBL" id="CYHG01000001">
    <property type="protein sequence ID" value="CUB02361.1"/>
    <property type="molecule type" value="Genomic_DNA"/>
</dbReference>
<dbReference type="Proteomes" id="UP000182769">
    <property type="component" value="Unassembled WGS sequence"/>
</dbReference>
<evidence type="ECO:0000313" key="1">
    <source>
        <dbReference type="EMBL" id="CUB02361.1"/>
    </source>
</evidence>
<dbReference type="STRING" id="1137284.GCA_001418205_00194"/>
<accession>A0A0K6IH25</accession>
<protein>
    <submittedName>
        <fullName evidence="1">Bacterial transglutaminase-like cysteine proteinase BTLCP</fullName>
    </submittedName>
</protein>
<dbReference type="Gene3D" id="3.10.620.30">
    <property type="match status" value="1"/>
</dbReference>
<gene>
    <name evidence="1" type="ORF">Ga0061065_101194</name>
</gene>
<proteinExistence type="predicted"/>
<dbReference type="InterPro" id="IPR010319">
    <property type="entry name" value="Transglutaminase-like_Cys_pept"/>
</dbReference>
<organism evidence="1 2">
    <name type="scientific">Marinomonas fungiae</name>
    <dbReference type="NCBI Taxonomy" id="1137284"/>
    <lineage>
        <taxon>Bacteria</taxon>
        <taxon>Pseudomonadati</taxon>
        <taxon>Pseudomonadota</taxon>
        <taxon>Gammaproteobacteria</taxon>
        <taxon>Oceanospirillales</taxon>
        <taxon>Oceanospirillaceae</taxon>
        <taxon>Marinomonas</taxon>
    </lineage>
</organism>